<evidence type="ECO:0008006" key="6">
    <source>
        <dbReference type="Google" id="ProtNLM"/>
    </source>
</evidence>
<dbReference type="AlphaFoldDB" id="A0A8J5SXQ4"/>
<evidence type="ECO:0000313" key="4">
    <source>
        <dbReference type="EMBL" id="KAG8082880.1"/>
    </source>
</evidence>
<organism evidence="4 5">
    <name type="scientific">Zizania palustris</name>
    <name type="common">Northern wild rice</name>
    <dbReference type="NCBI Taxonomy" id="103762"/>
    <lineage>
        <taxon>Eukaryota</taxon>
        <taxon>Viridiplantae</taxon>
        <taxon>Streptophyta</taxon>
        <taxon>Embryophyta</taxon>
        <taxon>Tracheophyta</taxon>
        <taxon>Spermatophyta</taxon>
        <taxon>Magnoliopsida</taxon>
        <taxon>Liliopsida</taxon>
        <taxon>Poales</taxon>
        <taxon>Poaceae</taxon>
        <taxon>BOP clade</taxon>
        <taxon>Oryzoideae</taxon>
        <taxon>Oryzeae</taxon>
        <taxon>Zizaniinae</taxon>
        <taxon>Zizania</taxon>
    </lineage>
</organism>
<dbReference type="InterPro" id="IPR013922">
    <property type="entry name" value="Cyclin_PHO80-like"/>
</dbReference>
<name>A0A8J5SXQ4_ZIZPA</name>
<feature type="compositionally biased region" description="Low complexity" evidence="3">
    <location>
        <begin position="69"/>
        <end position="89"/>
    </location>
</feature>
<dbReference type="Pfam" id="PF08613">
    <property type="entry name" value="Cyclin"/>
    <property type="match status" value="2"/>
</dbReference>
<dbReference type="PANTHER" id="PTHR15615">
    <property type="match status" value="1"/>
</dbReference>
<reference evidence="4" key="2">
    <citation type="submission" date="2021-02" db="EMBL/GenBank/DDBJ databases">
        <authorList>
            <person name="Kimball J.A."/>
            <person name="Haas M.W."/>
            <person name="Macchietto M."/>
            <person name="Kono T."/>
            <person name="Duquette J."/>
            <person name="Shao M."/>
        </authorList>
    </citation>
    <scope>NUCLEOTIDE SEQUENCE</scope>
    <source>
        <tissue evidence="4">Fresh leaf tissue</tissue>
    </source>
</reference>
<keyword evidence="1" id="KW-0132">Cell division</keyword>
<dbReference type="PANTHER" id="PTHR15615:SF33">
    <property type="entry name" value="CYCLIN"/>
    <property type="match status" value="1"/>
</dbReference>
<dbReference type="OrthoDB" id="337735at2759"/>
<keyword evidence="2" id="KW-0131">Cell cycle</keyword>
<keyword evidence="5" id="KW-1185">Reference proteome</keyword>
<evidence type="ECO:0000256" key="2">
    <source>
        <dbReference type="ARBA" id="ARBA00023306"/>
    </source>
</evidence>
<comment type="caution">
    <text evidence="4">The sequence shown here is derived from an EMBL/GenBank/DDBJ whole genome shotgun (WGS) entry which is preliminary data.</text>
</comment>
<accession>A0A8J5SXQ4</accession>
<sequence>MAGEEDLRDMPRVVGVLSALLERVTERNDAAADAAAPTPASAFRATTKPDISVRAYMARIARFAGCSPRATWSPTSTSTASSGAGARPPWTRTACTVSSSPPYSPPSSSWMICECYSNAYFAKVGGVSLQEMNYLEVDFLFAVGFDLNVSPEAFGHCCTVLRSEMLCLELERAPPMHCCLADQDDTPTTTTAPPAAAASSTQHQLAA</sequence>
<dbReference type="EMBL" id="JAAALK010000086">
    <property type="protein sequence ID" value="KAG8082880.1"/>
    <property type="molecule type" value="Genomic_DNA"/>
</dbReference>
<evidence type="ECO:0000256" key="1">
    <source>
        <dbReference type="ARBA" id="ARBA00022618"/>
    </source>
</evidence>
<gene>
    <name evidence="4" type="ORF">GUJ93_ZPchr0014g46696</name>
</gene>
<dbReference type="GO" id="GO:0019901">
    <property type="term" value="F:protein kinase binding"/>
    <property type="evidence" value="ECO:0007669"/>
    <property type="project" value="InterPro"/>
</dbReference>
<evidence type="ECO:0000313" key="5">
    <source>
        <dbReference type="Proteomes" id="UP000729402"/>
    </source>
</evidence>
<dbReference type="Proteomes" id="UP000729402">
    <property type="component" value="Unassembled WGS sequence"/>
</dbReference>
<reference evidence="4" key="1">
    <citation type="journal article" date="2021" name="bioRxiv">
        <title>Whole Genome Assembly and Annotation of Northern Wild Rice, Zizania palustris L., Supports a Whole Genome Duplication in the Zizania Genus.</title>
        <authorList>
            <person name="Haas M."/>
            <person name="Kono T."/>
            <person name="Macchietto M."/>
            <person name="Millas R."/>
            <person name="McGilp L."/>
            <person name="Shao M."/>
            <person name="Duquette J."/>
            <person name="Hirsch C.N."/>
            <person name="Kimball J."/>
        </authorList>
    </citation>
    <scope>NUCLEOTIDE SEQUENCE</scope>
    <source>
        <tissue evidence="4">Fresh leaf tissue</tissue>
    </source>
</reference>
<feature type="region of interest" description="Disordered" evidence="3">
    <location>
        <begin position="69"/>
        <end position="91"/>
    </location>
</feature>
<evidence type="ECO:0000256" key="3">
    <source>
        <dbReference type="SAM" id="MobiDB-lite"/>
    </source>
</evidence>
<protein>
    <recommendedName>
        <fullName evidence="6">Cyclin</fullName>
    </recommendedName>
</protein>
<dbReference type="GO" id="GO:0051301">
    <property type="term" value="P:cell division"/>
    <property type="evidence" value="ECO:0007669"/>
    <property type="project" value="UniProtKB-KW"/>
</dbReference>
<proteinExistence type="predicted"/>